<gene>
    <name evidence="2" type="ORF">LPB140_01340</name>
</gene>
<dbReference type="AlphaFoldDB" id="A0A1L3J985"/>
<dbReference type="KEGG" id="sphl:LPB140_01340"/>
<proteinExistence type="predicted"/>
<name>A0A1L3J985_9SPHN</name>
<dbReference type="Gene3D" id="3.30.565.40">
    <property type="entry name" value="Fervidobacterium nodosum Rt17-B1 like"/>
    <property type="match status" value="1"/>
</dbReference>
<keyword evidence="3" id="KW-1185">Reference proteome</keyword>
<organism evidence="2 3">
    <name type="scientific">Sphingorhabdus lutea</name>
    <dbReference type="NCBI Taxonomy" id="1913578"/>
    <lineage>
        <taxon>Bacteria</taxon>
        <taxon>Pseudomonadati</taxon>
        <taxon>Pseudomonadota</taxon>
        <taxon>Alphaproteobacteria</taxon>
        <taxon>Sphingomonadales</taxon>
        <taxon>Sphingomonadaceae</taxon>
        <taxon>Sphingorhabdus</taxon>
    </lineage>
</organism>
<dbReference type="Pfam" id="PF13739">
    <property type="entry name" value="PdaC"/>
    <property type="match status" value="1"/>
</dbReference>
<sequence length="256" mass="29266">MPATVINAHAQNKAELANMAAQEIEAEAQDPETNEDNFLYHVRDKTYEIRLIYPLLFEEYPALHQIVNEKKKDLEGFARDSERDFHDLGMENFVRYQNDIEYFIMAKNDHLISIRKDVFIFTGGAHGMYGATSLLWDVKKDKEILSPLSLFKDDMAFLRSKYCKKLSNRKAEIAISYGDTVDAKDRDSYDNGFGCPSFADLTIIFESKQGGKFDSINIIAIPYSAGPYSDGQYEIKMDIDADVAAMIKPEYRDAFK</sequence>
<dbReference type="EMBL" id="CP018154">
    <property type="protein sequence ID" value="APG61702.1"/>
    <property type="molecule type" value="Genomic_DNA"/>
</dbReference>
<feature type="domain" description="Deacetylase PdaC" evidence="1">
    <location>
        <begin position="44"/>
        <end position="129"/>
    </location>
</feature>
<dbReference type="Proteomes" id="UP000242561">
    <property type="component" value="Chromosome"/>
</dbReference>
<evidence type="ECO:0000313" key="3">
    <source>
        <dbReference type="Proteomes" id="UP000242561"/>
    </source>
</evidence>
<reference evidence="2 3" key="1">
    <citation type="submission" date="2016-11" db="EMBL/GenBank/DDBJ databases">
        <title>Sphingorhabdus sp. LPB0140, isolated from marine environment.</title>
        <authorList>
            <person name="Kim E."/>
            <person name="Yi H."/>
        </authorList>
    </citation>
    <scope>NUCLEOTIDE SEQUENCE [LARGE SCALE GENOMIC DNA]</scope>
    <source>
        <strain evidence="2 3">LPB0140</strain>
    </source>
</reference>
<protein>
    <recommendedName>
        <fullName evidence="1">Deacetylase PdaC domain-containing protein</fullName>
    </recommendedName>
</protein>
<dbReference type="InterPro" id="IPR025303">
    <property type="entry name" value="PdaC"/>
</dbReference>
<accession>A0A1L3J985</accession>
<evidence type="ECO:0000259" key="1">
    <source>
        <dbReference type="Pfam" id="PF13739"/>
    </source>
</evidence>
<dbReference type="STRING" id="1913578.LPB140_01340"/>
<evidence type="ECO:0000313" key="2">
    <source>
        <dbReference type="EMBL" id="APG61702.1"/>
    </source>
</evidence>